<evidence type="ECO:0000313" key="1">
    <source>
        <dbReference type="EMBL" id="TWL22074.1"/>
    </source>
</evidence>
<organism evidence="1 2">
    <name type="scientific">Bacillus licheniformis</name>
    <dbReference type="NCBI Taxonomy" id="1402"/>
    <lineage>
        <taxon>Bacteria</taxon>
        <taxon>Bacillati</taxon>
        <taxon>Bacillota</taxon>
        <taxon>Bacilli</taxon>
        <taxon>Bacillales</taxon>
        <taxon>Bacillaceae</taxon>
        <taxon>Bacillus</taxon>
    </lineage>
</organism>
<protein>
    <submittedName>
        <fullName evidence="1">Uncharacterized protein</fullName>
    </submittedName>
</protein>
<dbReference type="GeneID" id="76976318"/>
<gene>
    <name evidence="1" type="ORF">CHCC16736_0537</name>
</gene>
<dbReference type="RefSeq" id="WP_003181063.1">
    <property type="nucleotide sequence ID" value="NZ_BEXU01000022.1"/>
</dbReference>
<dbReference type="EMBL" id="NILC01000030">
    <property type="protein sequence ID" value="TWL22074.1"/>
    <property type="molecule type" value="Genomic_DNA"/>
</dbReference>
<dbReference type="Proteomes" id="UP000435910">
    <property type="component" value="Unassembled WGS sequence"/>
</dbReference>
<reference evidence="1 2" key="1">
    <citation type="submission" date="2019-06" db="EMBL/GenBank/DDBJ databases">
        <title>Genome sequence analysis of &gt;100 Bacillus licheniformis strains suggests intrinsic resistance to this species.</title>
        <authorList>
            <person name="Wels M."/>
            <person name="Siezen R.J."/>
            <person name="Johansen E."/>
            <person name="Stuer-Lauridsen B."/>
            <person name="Bjerre K."/>
            <person name="Nielsen B.K.K."/>
        </authorList>
    </citation>
    <scope>NUCLEOTIDE SEQUENCE [LARGE SCALE GENOMIC DNA]</scope>
    <source>
        <strain evidence="1 2">BAC-16736</strain>
    </source>
</reference>
<comment type="caution">
    <text evidence="1">The sequence shown here is derived from an EMBL/GenBank/DDBJ whole genome shotgun (WGS) entry which is preliminary data.</text>
</comment>
<name>A0A6C1WWF4_BACLI</name>
<accession>A0A6C1WWF4</accession>
<dbReference type="AlphaFoldDB" id="A0A6C1WWF4"/>
<evidence type="ECO:0000313" key="2">
    <source>
        <dbReference type="Proteomes" id="UP000435910"/>
    </source>
</evidence>
<sequence>MKTNRPKKIAGYAELFVKLHVLTEEQKKDIIKSIKIR</sequence>
<proteinExistence type="predicted"/>